<dbReference type="InterPro" id="IPR020846">
    <property type="entry name" value="MFS_dom"/>
</dbReference>
<evidence type="ECO:0000313" key="9">
    <source>
        <dbReference type="Proteomes" id="UP000242699"/>
    </source>
</evidence>
<dbReference type="Gene3D" id="1.20.1250.20">
    <property type="entry name" value="MFS general substrate transporter like domains"/>
    <property type="match status" value="1"/>
</dbReference>
<keyword evidence="3 6" id="KW-0812">Transmembrane</keyword>
<feature type="transmembrane region" description="Helical" evidence="6">
    <location>
        <begin position="181"/>
        <end position="198"/>
    </location>
</feature>
<reference evidence="8 9" key="1">
    <citation type="journal article" date="2014" name="BMC Genomics">
        <title>Comparison of environmental and isolate Sulfobacillus genomes reveals diverse carbon, sulfur, nitrogen, and hydrogen metabolisms.</title>
        <authorList>
            <person name="Justice N.B."/>
            <person name="Norman A."/>
            <person name="Brown C.T."/>
            <person name="Singh A."/>
            <person name="Thomas B.C."/>
            <person name="Banfield J.F."/>
        </authorList>
    </citation>
    <scope>NUCLEOTIDE SEQUENCE [LARGE SCALE GENOMIC DNA]</scope>
    <source>
        <strain evidence="8">AMDSBA1</strain>
    </source>
</reference>
<name>A0A2T2X8J1_9FIRM</name>
<gene>
    <name evidence="8" type="ORF">C7B43_04670</name>
</gene>
<feature type="transmembrane region" description="Helical" evidence="6">
    <location>
        <begin position="91"/>
        <end position="110"/>
    </location>
</feature>
<evidence type="ECO:0000259" key="7">
    <source>
        <dbReference type="PROSITE" id="PS50850"/>
    </source>
</evidence>
<keyword evidence="2" id="KW-0813">Transport</keyword>
<dbReference type="SUPFAM" id="SSF103473">
    <property type="entry name" value="MFS general substrate transporter"/>
    <property type="match status" value="1"/>
</dbReference>
<sequence>MKGGNDMVANSANVPGEFSSARRRAITLIGLGIFIDGYDLLVIGTANLFLKSALHLSASQVGLVGSAGVFGALVGMLLFGNLTDRFGRKTIFVFNLMFFVVASILSAFVTNSWELIVMRLVVGLGIGADIPTAMAFLAEVSSKQRRGAILGSLTQGLWTGGAIVSVAVALVVSHFAGPSTWRWLLGLGAVPALVILILRQKLPESPRWLMNRGKVQEAEIACQRLGITYDEFKEMERVRNSKEKISGTGWGKKISLVALVFWLNALAGAVSTISSPYIFKYVSHATLTGSMLFTLMLWAANFLGVVAGSFIIDKISHKSLALISQIPTIAFALIMALTVKDAVIFIPAFFLFGFFDWGGASALQWAWGSEIFPTQFRGFSQGIINGAGRFAVIITTYLIPVAIATIGFSWAMVIMAVPVVLYCVIVASNSLFETKGLSLEDIEMRESSTLAPR</sequence>
<dbReference type="CDD" id="cd17316">
    <property type="entry name" value="MFS_SV2_like"/>
    <property type="match status" value="1"/>
</dbReference>
<proteinExistence type="predicted"/>
<feature type="transmembrane region" description="Helical" evidence="6">
    <location>
        <begin position="254"/>
        <end position="279"/>
    </location>
</feature>
<feature type="transmembrane region" description="Helical" evidence="6">
    <location>
        <begin position="291"/>
        <end position="312"/>
    </location>
</feature>
<dbReference type="InterPro" id="IPR005828">
    <property type="entry name" value="MFS_sugar_transport-like"/>
</dbReference>
<dbReference type="PANTHER" id="PTHR23508:SF10">
    <property type="entry name" value="CARBOXYLIC ACID TRANSPORTER PROTEIN HOMOLOG"/>
    <property type="match status" value="1"/>
</dbReference>
<feature type="transmembrane region" description="Helical" evidence="6">
    <location>
        <begin position="412"/>
        <end position="432"/>
    </location>
</feature>
<organism evidence="8 9">
    <name type="scientific">Sulfobacillus benefaciens</name>
    <dbReference type="NCBI Taxonomy" id="453960"/>
    <lineage>
        <taxon>Bacteria</taxon>
        <taxon>Bacillati</taxon>
        <taxon>Bacillota</taxon>
        <taxon>Clostridia</taxon>
        <taxon>Eubacteriales</taxon>
        <taxon>Clostridiales Family XVII. Incertae Sedis</taxon>
        <taxon>Sulfobacillus</taxon>
    </lineage>
</organism>
<dbReference type="PROSITE" id="PS00217">
    <property type="entry name" value="SUGAR_TRANSPORT_2"/>
    <property type="match status" value="1"/>
</dbReference>
<evidence type="ECO:0000256" key="6">
    <source>
        <dbReference type="SAM" id="Phobius"/>
    </source>
</evidence>
<dbReference type="InterPro" id="IPR036259">
    <property type="entry name" value="MFS_trans_sf"/>
</dbReference>
<keyword evidence="5 6" id="KW-0472">Membrane</keyword>
<evidence type="ECO:0000256" key="1">
    <source>
        <dbReference type="ARBA" id="ARBA00004651"/>
    </source>
</evidence>
<feature type="transmembrane region" description="Helical" evidence="6">
    <location>
        <begin position="344"/>
        <end position="367"/>
    </location>
</feature>
<feature type="transmembrane region" description="Helical" evidence="6">
    <location>
        <begin position="25"/>
        <end position="49"/>
    </location>
</feature>
<feature type="transmembrane region" description="Helical" evidence="6">
    <location>
        <begin position="116"/>
        <end position="137"/>
    </location>
</feature>
<feature type="transmembrane region" description="Helical" evidence="6">
    <location>
        <begin position="387"/>
        <end position="406"/>
    </location>
</feature>
<evidence type="ECO:0000256" key="3">
    <source>
        <dbReference type="ARBA" id="ARBA00022692"/>
    </source>
</evidence>
<feature type="transmembrane region" description="Helical" evidence="6">
    <location>
        <begin position="319"/>
        <end position="338"/>
    </location>
</feature>
<keyword evidence="4 6" id="KW-1133">Transmembrane helix</keyword>
<dbReference type="InterPro" id="IPR005829">
    <property type="entry name" value="Sugar_transporter_CS"/>
</dbReference>
<dbReference type="GO" id="GO:0046943">
    <property type="term" value="F:carboxylic acid transmembrane transporter activity"/>
    <property type="evidence" value="ECO:0007669"/>
    <property type="project" value="TreeGrafter"/>
</dbReference>
<feature type="transmembrane region" description="Helical" evidence="6">
    <location>
        <begin position="157"/>
        <end position="175"/>
    </location>
</feature>
<dbReference type="AlphaFoldDB" id="A0A2T2X8J1"/>
<dbReference type="GO" id="GO:0005886">
    <property type="term" value="C:plasma membrane"/>
    <property type="evidence" value="ECO:0007669"/>
    <property type="project" value="UniProtKB-SubCell"/>
</dbReference>
<comment type="subcellular location">
    <subcellularLocation>
        <location evidence="1">Cell membrane</location>
        <topology evidence="1">Multi-pass membrane protein</topology>
    </subcellularLocation>
</comment>
<evidence type="ECO:0000256" key="4">
    <source>
        <dbReference type="ARBA" id="ARBA00022989"/>
    </source>
</evidence>
<dbReference type="Proteomes" id="UP000242699">
    <property type="component" value="Unassembled WGS sequence"/>
</dbReference>
<evidence type="ECO:0000256" key="5">
    <source>
        <dbReference type="ARBA" id="ARBA00023136"/>
    </source>
</evidence>
<dbReference type="Pfam" id="PF00083">
    <property type="entry name" value="Sugar_tr"/>
    <property type="match status" value="1"/>
</dbReference>
<evidence type="ECO:0000313" key="8">
    <source>
        <dbReference type="EMBL" id="PSR30768.1"/>
    </source>
</evidence>
<dbReference type="EMBL" id="PXYT01000007">
    <property type="protein sequence ID" value="PSR30768.1"/>
    <property type="molecule type" value="Genomic_DNA"/>
</dbReference>
<evidence type="ECO:0000256" key="2">
    <source>
        <dbReference type="ARBA" id="ARBA00022448"/>
    </source>
</evidence>
<comment type="caution">
    <text evidence="8">The sequence shown here is derived from an EMBL/GenBank/DDBJ whole genome shotgun (WGS) entry which is preliminary data.</text>
</comment>
<accession>A0A2T2X8J1</accession>
<protein>
    <recommendedName>
        <fullName evidence="7">Major facilitator superfamily (MFS) profile domain-containing protein</fullName>
    </recommendedName>
</protein>
<feature type="transmembrane region" description="Helical" evidence="6">
    <location>
        <begin position="61"/>
        <end position="79"/>
    </location>
</feature>
<dbReference type="PROSITE" id="PS50850">
    <property type="entry name" value="MFS"/>
    <property type="match status" value="1"/>
</dbReference>
<dbReference type="PANTHER" id="PTHR23508">
    <property type="entry name" value="CARBOXYLIC ACID TRANSPORTER PROTEIN HOMOLOG"/>
    <property type="match status" value="1"/>
</dbReference>
<feature type="domain" description="Major facilitator superfamily (MFS) profile" evidence="7">
    <location>
        <begin position="25"/>
        <end position="435"/>
    </location>
</feature>